<comment type="function">
    <text evidence="4">Involved in ubiquitination and subsequent proteasomal degradation of target proteins. Together with CUL1, RBX1 and a F-box protein, it forms a SCF E3 ubiquitin ligase complex. The functional specificity of this complex depends on the type of F-box protein. In the SCF complex, it serves as an adapter that links the F-box protein to CUL1.</text>
</comment>
<dbReference type="InterPro" id="IPR036296">
    <property type="entry name" value="SKP1-like_dim_sf"/>
</dbReference>
<keyword evidence="8" id="KW-1185">Reference proteome</keyword>
<dbReference type="OrthoDB" id="7827685at2759"/>
<dbReference type="AlphaFoldDB" id="A0A803LSS7"/>
<evidence type="ECO:0000313" key="8">
    <source>
        <dbReference type="Proteomes" id="UP000596660"/>
    </source>
</evidence>
<evidence type="ECO:0000256" key="1">
    <source>
        <dbReference type="ARBA" id="ARBA00004906"/>
    </source>
</evidence>
<dbReference type="SUPFAM" id="SSF54695">
    <property type="entry name" value="POZ domain"/>
    <property type="match status" value="1"/>
</dbReference>
<dbReference type="InterPro" id="IPR016072">
    <property type="entry name" value="Skp1_comp_dimer"/>
</dbReference>
<dbReference type="EnsemblPlants" id="AUR62018271-RA">
    <property type="protein sequence ID" value="AUR62018271-RA:cds"/>
    <property type="gene ID" value="AUR62018271"/>
</dbReference>
<dbReference type="KEGG" id="cqi:110735196"/>
<dbReference type="SUPFAM" id="SSF81382">
    <property type="entry name" value="Skp1 dimerisation domain-like"/>
    <property type="match status" value="1"/>
</dbReference>
<dbReference type="Gramene" id="AUR62018271-RA">
    <property type="protein sequence ID" value="AUR62018271-RA:cds"/>
    <property type="gene ID" value="AUR62018271"/>
</dbReference>
<dbReference type="RefSeq" id="XP_021771059.1">
    <property type="nucleotide sequence ID" value="XM_021915367.1"/>
</dbReference>
<sequence length="150" mass="17428">MASSRKIILQSSEKKLFEISENAAMLSETVKNMIKAIGESNDPIPVKNVSSTILLKIIDYCNKHVEEENDDVLKQWDADFLKLDQDILFDLILAANYMEIKSLLDLTSRRIADMIKDMTPEEIRKEFNIKNDYTPEEEEKLLEENKRAFK</sequence>
<dbReference type="GO" id="GO:0006511">
    <property type="term" value="P:ubiquitin-dependent protein catabolic process"/>
    <property type="evidence" value="ECO:0007669"/>
    <property type="project" value="InterPro"/>
</dbReference>
<feature type="domain" description="SKP1 component POZ" evidence="6">
    <location>
        <begin position="6"/>
        <end position="65"/>
    </location>
</feature>
<dbReference type="InterPro" id="IPR011333">
    <property type="entry name" value="SKP1/BTB/POZ_sf"/>
</dbReference>
<comment type="similarity">
    <text evidence="2 4">Belongs to the SKP1 family.</text>
</comment>
<dbReference type="InterPro" id="IPR016073">
    <property type="entry name" value="Skp1_comp_POZ"/>
</dbReference>
<organism evidence="7 8">
    <name type="scientific">Chenopodium quinoa</name>
    <name type="common">Quinoa</name>
    <dbReference type="NCBI Taxonomy" id="63459"/>
    <lineage>
        <taxon>Eukaryota</taxon>
        <taxon>Viridiplantae</taxon>
        <taxon>Streptophyta</taxon>
        <taxon>Embryophyta</taxon>
        <taxon>Tracheophyta</taxon>
        <taxon>Spermatophyta</taxon>
        <taxon>Magnoliopsida</taxon>
        <taxon>eudicotyledons</taxon>
        <taxon>Gunneridae</taxon>
        <taxon>Pentapetalae</taxon>
        <taxon>Caryophyllales</taxon>
        <taxon>Chenopodiaceae</taxon>
        <taxon>Chenopodioideae</taxon>
        <taxon>Atripliceae</taxon>
        <taxon>Chenopodium</taxon>
    </lineage>
</organism>
<dbReference type="FunFam" id="3.30.710.10:FF:000026">
    <property type="entry name" value="E3 ubiquitin ligase complex SCF subunit"/>
    <property type="match status" value="1"/>
</dbReference>
<evidence type="ECO:0000259" key="6">
    <source>
        <dbReference type="Pfam" id="PF03931"/>
    </source>
</evidence>
<comment type="subunit">
    <text evidence="4">Part of a SCF (SKP1-cullin-F-box) protein ligase complex.</text>
</comment>
<dbReference type="GO" id="GO:0009867">
    <property type="term" value="P:jasmonic acid mediated signaling pathway"/>
    <property type="evidence" value="ECO:0007669"/>
    <property type="project" value="UniProtKB-ARBA"/>
</dbReference>
<evidence type="ECO:0000313" key="7">
    <source>
        <dbReference type="EnsemblPlants" id="AUR62018271-RA:cds"/>
    </source>
</evidence>
<dbReference type="GO" id="GO:0016567">
    <property type="term" value="P:protein ubiquitination"/>
    <property type="evidence" value="ECO:0007669"/>
    <property type="project" value="UniProtKB-UniRule"/>
</dbReference>
<reference evidence="7" key="1">
    <citation type="journal article" date="2017" name="Nature">
        <title>The genome of Chenopodium quinoa.</title>
        <authorList>
            <person name="Jarvis D.E."/>
            <person name="Ho Y.S."/>
            <person name="Lightfoot D.J."/>
            <person name="Schmoeckel S.M."/>
            <person name="Li B."/>
            <person name="Borm T.J.A."/>
            <person name="Ohyanagi H."/>
            <person name="Mineta K."/>
            <person name="Michell C.T."/>
            <person name="Saber N."/>
            <person name="Kharbatia N.M."/>
            <person name="Rupper R.R."/>
            <person name="Sharp A.R."/>
            <person name="Dally N."/>
            <person name="Boughton B.A."/>
            <person name="Woo Y.H."/>
            <person name="Gao G."/>
            <person name="Schijlen E.G.W.M."/>
            <person name="Guo X."/>
            <person name="Momin A.A."/>
            <person name="Negrao S."/>
            <person name="Al-Babili S."/>
            <person name="Gehring C."/>
            <person name="Roessner U."/>
            <person name="Jung C."/>
            <person name="Murphy K."/>
            <person name="Arold S.T."/>
            <person name="Gojobori T."/>
            <person name="van der Linden C.G."/>
            <person name="van Loo E.N."/>
            <person name="Jellen E.N."/>
            <person name="Maughan P.J."/>
            <person name="Tester M."/>
        </authorList>
    </citation>
    <scope>NUCLEOTIDE SEQUENCE [LARGE SCALE GENOMIC DNA]</scope>
    <source>
        <strain evidence="7">cv. PI 614886</strain>
    </source>
</reference>
<dbReference type="Gene3D" id="3.30.710.10">
    <property type="entry name" value="Potassium Channel Kv1.1, Chain A"/>
    <property type="match status" value="1"/>
</dbReference>
<name>A0A803LSS7_CHEQI</name>
<dbReference type="CDD" id="cd18322">
    <property type="entry name" value="BTB_POZ_SKP1"/>
    <property type="match status" value="1"/>
</dbReference>
<protein>
    <recommendedName>
        <fullName evidence="4">SKP1-like protein</fullName>
    </recommendedName>
</protein>
<evidence type="ECO:0000256" key="4">
    <source>
        <dbReference type="PIRNR" id="PIRNR028729"/>
    </source>
</evidence>
<dbReference type="InterPro" id="IPR001232">
    <property type="entry name" value="SKP1-like"/>
</dbReference>
<dbReference type="GeneID" id="110735196"/>
<accession>A0A803LSS7</accession>
<dbReference type="Pfam" id="PF01466">
    <property type="entry name" value="Skp1"/>
    <property type="match status" value="1"/>
</dbReference>
<dbReference type="Proteomes" id="UP000596660">
    <property type="component" value="Unplaced"/>
</dbReference>
<dbReference type="OMA" id="RENNWAL"/>
<feature type="domain" description="SKP1 component dimerisation" evidence="5">
    <location>
        <begin position="101"/>
        <end position="148"/>
    </location>
</feature>
<gene>
    <name evidence="7" type="primary">LOC110735196</name>
</gene>
<dbReference type="PIRSF" id="PIRSF028729">
    <property type="entry name" value="E3_ubiquit_lig_SCF_Skp"/>
    <property type="match status" value="1"/>
</dbReference>
<evidence type="ECO:0000259" key="5">
    <source>
        <dbReference type="Pfam" id="PF01466"/>
    </source>
</evidence>
<dbReference type="InterPro" id="IPR016897">
    <property type="entry name" value="SKP1"/>
</dbReference>
<proteinExistence type="inferred from homology"/>
<dbReference type="SMART" id="SM00512">
    <property type="entry name" value="Skp1"/>
    <property type="match status" value="1"/>
</dbReference>
<dbReference type="UniPathway" id="UPA00143"/>
<evidence type="ECO:0000256" key="2">
    <source>
        <dbReference type="ARBA" id="ARBA00009993"/>
    </source>
</evidence>
<evidence type="ECO:0000256" key="3">
    <source>
        <dbReference type="ARBA" id="ARBA00022786"/>
    </source>
</evidence>
<keyword evidence="3 4" id="KW-0833">Ubl conjugation pathway</keyword>
<comment type="pathway">
    <text evidence="1 4">Protein modification; protein ubiquitination.</text>
</comment>
<reference evidence="7" key="2">
    <citation type="submission" date="2021-03" db="UniProtKB">
        <authorList>
            <consortium name="EnsemblPlants"/>
        </authorList>
    </citation>
    <scope>IDENTIFICATION</scope>
</reference>
<dbReference type="Pfam" id="PF03931">
    <property type="entry name" value="Skp1_POZ"/>
    <property type="match status" value="1"/>
</dbReference>
<dbReference type="PANTHER" id="PTHR11165">
    <property type="entry name" value="SKP1"/>
    <property type="match status" value="1"/>
</dbReference>